<feature type="compositionally biased region" description="Basic residues" evidence="1">
    <location>
        <begin position="178"/>
        <end position="190"/>
    </location>
</feature>
<dbReference type="EMBL" id="ODYU01002821">
    <property type="protein sequence ID" value="SOQ40780.1"/>
    <property type="molecule type" value="Genomic_DNA"/>
</dbReference>
<evidence type="ECO:0000256" key="1">
    <source>
        <dbReference type="SAM" id="MobiDB-lite"/>
    </source>
</evidence>
<dbReference type="AlphaFoldDB" id="A0A2H1VIW7"/>
<name>A0A2H1VIW7_SPOFR</name>
<sequence>MSRLHWSDTTASQKNDVKQRLRCISLWENHPMTSPALGEARGNFKLLMTKNHPISTPALSRSPTVDTSGIRVNSFRATTSLRHIQPQCIEQYTHSIRVLNSTLYHITTMNTAVEHDICDIPFDGYFAPEANRQARRPGCPFSRRHSPDQHRAMGGFRHGSQEFHRFPGPADDGQRGPACHRRHSWGHHGPHNSADDGTPPFFRPARDGRPHDFRGPHGEHYGPAAFWFARRGPTESQAPWAGAWGGPGQHKP</sequence>
<accession>A0A2H1VIW7</accession>
<gene>
    <name evidence="2" type="ORF">SFRICE_028199</name>
</gene>
<evidence type="ECO:0000313" key="2">
    <source>
        <dbReference type="EMBL" id="SOQ40780.1"/>
    </source>
</evidence>
<feature type="compositionally biased region" description="Basic and acidic residues" evidence="1">
    <location>
        <begin position="204"/>
        <end position="218"/>
    </location>
</feature>
<feature type="region of interest" description="Disordered" evidence="1">
    <location>
        <begin position="132"/>
        <end position="218"/>
    </location>
</feature>
<proteinExistence type="predicted"/>
<reference evidence="2" key="1">
    <citation type="submission" date="2016-07" db="EMBL/GenBank/DDBJ databases">
        <authorList>
            <person name="Bretaudeau A."/>
        </authorList>
    </citation>
    <scope>NUCLEOTIDE SEQUENCE</scope>
    <source>
        <strain evidence="2">Rice</strain>
        <tissue evidence="2">Whole body</tissue>
    </source>
</reference>
<organism evidence="2">
    <name type="scientific">Spodoptera frugiperda</name>
    <name type="common">Fall armyworm</name>
    <dbReference type="NCBI Taxonomy" id="7108"/>
    <lineage>
        <taxon>Eukaryota</taxon>
        <taxon>Metazoa</taxon>
        <taxon>Ecdysozoa</taxon>
        <taxon>Arthropoda</taxon>
        <taxon>Hexapoda</taxon>
        <taxon>Insecta</taxon>
        <taxon>Pterygota</taxon>
        <taxon>Neoptera</taxon>
        <taxon>Endopterygota</taxon>
        <taxon>Lepidoptera</taxon>
        <taxon>Glossata</taxon>
        <taxon>Ditrysia</taxon>
        <taxon>Noctuoidea</taxon>
        <taxon>Noctuidae</taxon>
        <taxon>Amphipyrinae</taxon>
        <taxon>Spodoptera</taxon>
    </lineage>
</organism>
<protein>
    <submittedName>
        <fullName evidence="2">SFRICE_028199</fullName>
    </submittedName>
</protein>